<evidence type="ECO:0000313" key="3">
    <source>
        <dbReference type="Proteomes" id="UP000007519"/>
    </source>
</evidence>
<accession>H6L3C0</accession>
<name>H6L3C0_SAPGL</name>
<dbReference type="HOGENOM" id="CLU_660371_0_0_10"/>
<feature type="chain" id="PRO_5003604010" description="Lipoprotein" evidence="1">
    <location>
        <begin position="21"/>
        <end position="416"/>
    </location>
</feature>
<dbReference type="AlphaFoldDB" id="H6L3C0"/>
<dbReference type="KEGG" id="sgn:SGRA_1032"/>
<evidence type="ECO:0008006" key="4">
    <source>
        <dbReference type="Google" id="ProtNLM"/>
    </source>
</evidence>
<protein>
    <recommendedName>
        <fullName evidence="4">Lipoprotein</fullName>
    </recommendedName>
</protein>
<keyword evidence="1" id="KW-0732">Signal</keyword>
<dbReference type="RefSeq" id="WP_015691416.1">
    <property type="nucleotide sequence ID" value="NC_016940.1"/>
</dbReference>
<reference evidence="2 3" key="1">
    <citation type="journal article" date="2012" name="Stand. Genomic Sci.">
        <title>Complete genome sequencing and analysis of Saprospira grandis str. Lewin, a predatory marine bacterium.</title>
        <authorList>
            <person name="Saw J.H."/>
            <person name="Yuryev A."/>
            <person name="Kanbe M."/>
            <person name="Hou S."/>
            <person name="Young A.G."/>
            <person name="Aizawa S."/>
            <person name="Alam M."/>
        </authorList>
    </citation>
    <scope>NUCLEOTIDE SEQUENCE [LARGE SCALE GENOMIC DNA]</scope>
    <source>
        <strain evidence="2 3">Lewin</strain>
    </source>
</reference>
<gene>
    <name evidence="2" type="ordered locus">SGRA_1032</name>
</gene>
<organism evidence="2 3">
    <name type="scientific">Saprospira grandis (strain Lewin)</name>
    <dbReference type="NCBI Taxonomy" id="984262"/>
    <lineage>
        <taxon>Bacteria</taxon>
        <taxon>Pseudomonadati</taxon>
        <taxon>Bacteroidota</taxon>
        <taxon>Saprospiria</taxon>
        <taxon>Saprospirales</taxon>
        <taxon>Saprospiraceae</taxon>
        <taxon>Saprospira</taxon>
    </lineage>
</organism>
<sequence length="416" mass="49211">MRFLYYLVFGLFFCSFWACDAPLSLSIAEAKQRAQKEFRLKDTLGIGIKQVMQDSEHHWLVAYNKVHKLPAVYLFRSENAREHSHHISLRHKQKAKITELHFEDVTYDGNLELLVYLHYDFDLSYQGKELVIFRYPFDTLRQEEIFSFPLQQQWEHVDSFDQKYGLPLHERRIDYLVTPEFFEGNILLRGTIEGRQNHLLEFSWDKGIEEFKKVLDEDVHEEEEEAHKGGVVGKLKGAKRLFEVVAHEEGCKAYIIEDIAGHVIKMPKNIHDALLCSPITSLSNDGHYLLYMDHPHNQFRLYDFNADKQQVLLPQLSTLEGLSTVIWRKKNGRLSCLFVAVNFEEYSQKTALYFCEEQKEGPWRIQVFDLPIYYECNHEGECAPLKDYHFKLGPRKNFLYRRSKNDDWQLFSLDKN</sequence>
<dbReference type="EMBL" id="CP002831">
    <property type="protein sequence ID" value="AFC23767.1"/>
    <property type="molecule type" value="Genomic_DNA"/>
</dbReference>
<dbReference type="Proteomes" id="UP000007519">
    <property type="component" value="Chromosome"/>
</dbReference>
<evidence type="ECO:0000256" key="1">
    <source>
        <dbReference type="SAM" id="SignalP"/>
    </source>
</evidence>
<dbReference type="STRING" id="984262.SGRA_1032"/>
<proteinExistence type="predicted"/>
<keyword evidence="3" id="KW-1185">Reference proteome</keyword>
<evidence type="ECO:0000313" key="2">
    <source>
        <dbReference type="EMBL" id="AFC23767.1"/>
    </source>
</evidence>
<feature type="signal peptide" evidence="1">
    <location>
        <begin position="1"/>
        <end position="20"/>
    </location>
</feature>
<dbReference type="OrthoDB" id="1489026at2"/>